<name>A0A1B2LZ76_9GAMM</name>
<dbReference type="Proteomes" id="UP000093391">
    <property type="component" value="Chromosome"/>
</dbReference>
<dbReference type="NCBIfam" id="NF040519">
    <property type="entry name" value="Sbal_3080_fam"/>
    <property type="match status" value="1"/>
</dbReference>
<dbReference type="STRING" id="1789224.BFG52_07635"/>
<dbReference type="AlphaFoldDB" id="A0A1B2LZ76"/>
<dbReference type="KEGG" id="ala:BFG52_07635"/>
<protein>
    <recommendedName>
        <fullName evidence="3">Lipoprotein</fullName>
    </recommendedName>
</protein>
<dbReference type="OrthoDB" id="6708210at2"/>
<dbReference type="PROSITE" id="PS51257">
    <property type="entry name" value="PROKAR_LIPOPROTEIN"/>
    <property type="match status" value="1"/>
</dbReference>
<accession>A0A1B2LZ76</accession>
<dbReference type="EMBL" id="CP016895">
    <property type="protein sequence ID" value="AOA58236.1"/>
    <property type="molecule type" value="Genomic_DNA"/>
</dbReference>
<evidence type="ECO:0008006" key="3">
    <source>
        <dbReference type="Google" id="ProtNLM"/>
    </source>
</evidence>
<evidence type="ECO:0000313" key="1">
    <source>
        <dbReference type="EMBL" id="AOA58236.1"/>
    </source>
</evidence>
<dbReference type="RefSeq" id="WP_067554264.1">
    <property type="nucleotide sequence ID" value="NZ_CP016895.1"/>
</dbReference>
<sequence>MKNIFLFGVLGLALVGCTSIQVNNTSGFNPTSIQQVCIVDNPKVIIKDFNYLTEKSFGRYNIQARTIKDTDDQSQCQTILHYTALRSWDLAPYMVSAQFNLIQDGRQVSEASFRLKGNGGLALNKWRSTETKINELVDQLLGKTEPK</sequence>
<organism evidence="1 2">
    <name type="scientific">Acinetobacter larvae</name>
    <dbReference type="NCBI Taxonomy" id="1789224"/>
    <lineage>
        <taxon>Bacteria</taxon>
        <taxon>Pseudomonadati</taxon>
        <taxon>Pseudomonadota</taxon>
        <taxon>Gammaproteobacteria</taxon>
        <taxon>Moraxellales</taxon>
        <taxon>Moraxellaceae</taxon>
        <taxon>Acinetobacter</taxon>
    </lineage>
</organism>
<gene>
    <name evidence="1" type="ORF">BFG52_07635</name>
</gene>
<evidence type="ECO:0000313" key="2">
    <source>
        <dbReference type="Proteomes" id="UP000093391"/>
    </source>
</evidence>
<keyword evidence="2" id="KW-1185">Reference proteome</keyword>
<reference evidence="1 2" key="1">
    <citation type="submission" date="2016-08" db="EMBL/GenBank/DDBJ databases">
        <authorList>
            <person name="Seilhamer J.J."/>
        </authorList>
    </citation>
    <scope>NUCLEOTIDE SEQUENCE [LARGE SCALE GENOMIC DNA]</scope>
    <source>
        <strain evidence="1 2">BRTC-1</strain>
    </source>
</reference>
<proteinExistence type="predicted"/>